<dbReference type="PANTHER" id="PTHR12309">
    <property type="entry name" value="SEC61 GAMMA SUBUNIT"/>
    <property type="match status" value="1"/>
</dbReference>
<dbReference type="STRING" id="52838.A0A4S8J063"/>
<dbReference type="InterPro" id="IPR023391">
    <property type="entry name" value="Prot_translocase_SecE_dom_sf"/>
</dbReference>
<accession>A0A4S8J063</accession>
<protein>
    <submittedName>
        <fullName evidence="1">Uncharacterized protein</fullName>
    </submittedName>
</protein>
<dbReference type="AlphaFoldDB" id="A0A4S8J063"/>
<reference evidence="1 2" key="1">
    <citation type="journal article" date="2019" name="Nat. Plants">
        <title>Genome sequencing of Musa balbisiana reveals subgenome evolution and function divergence in polyploid bananas.</title>
        <authorList>
            <person name="Yao X."/>
        </authorList>
    </citation>
    <scope>NUCLEOTIDE SEQUENCE [LARGE SCALE GENOMIC DNA]</scope>
    <source>
        <strain evidence="2">cv. DH-PKW</strain>
        <tissue evidence="1">Leaves</tissue>
    </source>
</reference>
<proteinExistence type="predicted"/>
<sequence>MPAQSGSGRRQVLFVDEVLQLPQKTMVARSMSLQSSEVEGSQHQRVLDIGSVEQGVCLIKHCHKLDRKEFSKVVVRMTIGFMVMGFVGGRI</sequence>
<dbReference type="Proteomes" id="UP000317650">
    <property type="component" value="Chromosome 10"/>
</dbReference>
<organism evidence="1 2">
    <name type="scientific">Musa balbisiana</name>
    <name type="common">Banana</name>
    <dbReference type="NCBI Taxonomy" id="52838"/>
    <lineage>
        <taxon>Eukaryota</taxon>
        <taxon>Viridiplantae</taxon>
        <taxon>Streptophyta</taxon>
        <taxon>Embryophyta</taxon>
        <taxon>Tracheophyta</taxon>
        <taxon>Spermatophyta</taxon>
        <taxon>Magnoliopsida</taxon>
        <taxon>Liliopsida</taxon>
        <taxon>Zingiberales</taxon>
        <taxon>Musaceae</taxon>
        <taxon>Musa</taxon>
    </lineage>
</organism>
<keyword evidence="2" id="KW-1185">Reference proteome</keyword>
<evidence type="ECO:0000313" key="1">
    <source>
        <dbReference type="EMBL" id="THU54678.1"/>
    </source>
</evidence>
<comment type="caution">
    <text evidence="1">The sequence shown here is derived from an EMBL/GenBank/DDBJ whole genome shotgun (WGS) entry which is preliminary data.</text>
</comment>
<gene>
    <name evidence="1" type="ORF">C4D60_Mb10t27670</name>
</gene>
<dbReference type="EMBL" id="PYDT01000008">
    <property type="protein sequence ID" value="THU54678.1"/>
    <property type="molecule type" value="Genomic_DNA"/>
</dbReference>
<dbReference type="Gene3D" id="1.20.5.820">
    <property type="entry name" value="Preprotein translocase SecE subunit"/>
    <property type="match status" value="1"/>
</dbReference>
<name>A0A4S8J063_MUSBA</name>
<evidence type="ECO:0000313" key="2">
    <source>
        <dbReference type="Proteomes" id="UP000317650"/>
    </source>
</evidence>